<protein>
    <recommendedName>
        <fullName evidence="3">DUF3800 domain-containing protein</fullName>
    </recommendedName>
</protein>
<evidence type="ECO:0000313" key="1">
    <source>
        <dbReference type="EMBL" id="MFD2556721.1"/>
    </source>
</evidence>
<accession>A0ABW5L689</accession>
<evidence type="ECO:0008006" key="3">
    <source>
        <dbReference type="Google" id="ProtNLM"/>
    </source>
</evidence>
<keyword evidence="2" id="KW-1185">Reference proteome</keyword>
<organism evidence="1 2">
    <name type="scientific">Sphingobacterium tabacisoli</name>
    <dbReference type="NCBI Taxonomy" id="2044855"/>
    <lineage>
        <taxon>Bacteria</taxon>
        <taxon>Pseudomonadati</taxon>
        <taxon>Bacteroidota</taxon>
        <taxon>Sphingobacteriia</taxon>
        <taxon>Sphingobacteriales</taxon>
        <taxon>Sphingobacteriaceae</taxon>
        <taxon>Sphingobacterium</taxon>
    </lineage>
</organism>
<name>A0ABW5L689_9SPHI</name>
<evidence type="ECO:0000313" key="2">
    <source>
        <dbReference type="Proteomes" id="UP001597440"/>
    </source>
</evidence>
<dbReference type="Proteomes" id="UP001597440">
    <property type="component" value="Unassembled WGS sequence"/>
</dbReference>
<sequence length="176" mass="19913">MNHLDLTVAGFAVFINRDASHIYGILNVSRDFSDALAEHIGKLTGIKGATIKNINAEIPASISKCESIVEFRKNYKANPEYFLNTKTDRSIDAFVCDVLALTEFLKTPKYLNEIEKFVELEYDKTFVDDSLSKALRYAATKGILLKDKKPIILNSGKYGKRMLDVYWTNPDKPIKL</sequence>
<proteinExistence type="predicted"/>
<reference evidence="2" key="1">
    <citation type="journal article" date="2019" name="Int. J. Syst. Evol. Microbiol.">
        <title>The Global Catalogue of Microorganisms (GCM) 10K type strain sequencing project: providing services to taxonomists for standard genome sequencing and annotation.</title>
        <authorList>
            <consortium name="The Broad Institute Genomics Platform"/>
            <consortium name="The Broad Institute Genome Sequencing Center for Infectious Disease"/>
            <person name="Wu L."/>
            <person name="Ma J."/>
        </authorList>
    </citation>
    <scope>NUCLEOTIDE SEQUENCE [LARGE SCALE GENOMIC DNA]</scope>
    <source>
        <strain evidence="2">KCTC 52298</strain>
    </source>
</reference>
<comment type="caution">
    <text evidence="1">The sequence shown here is derived from an EMBL/GenBank/DDBJ whole genome shotgun (WGS) entry which is preliminary data.</text>
</comment>
<gene>
    <name evidence="1" type="ORF">ACFSQW_20200</name>
</gene>
<dbReference type="EMBL" id="JBHULD010000025">
    <property type="protein sequence ID" value="MFD2556721.1"/>
    <property type="molecule type" value="Genomic_DNA"/>
</dbReference>